<accession>A0A813ISJ3</accession>
<comment type="caution">
    <text evidence="2">The sequence shown here is derived from an EMBL/GenBank/DDBJ whole genome shotgun (WGS) entry which is preliminary data.</text>
</comment>
<gene>
    <name evidence="2" type="ORF">PGLA2088_LOCUS11741</name>
</gene>
<name>A0A813ISJ3_POLGL</name>
<protein>
    <submittedName>
        <fullName evidence="2">Uncharacterized protein</fullName>
    </submittedName>
</protein>
<feature type="non-terminal residue" evidence="2">
    <location>
        <position position="265"/>
    </location>
</feature>
<feature type="region of interest" description="Disordered" evidence="1">
    <location>
        <begin position="230"/>
        <end position="265"/>
    </location>
</feature>
<feature type="compositionally biased region" description="Polar residues" evidence="1">
    <location>
        <begin position="93"/>
        <end position="130"/>
    </location>
</feature>
<dbReference type="Proteomes" id="UP000626109">
    <property type="component" value="Unassembled WGS sequence"/>
</dbReference>
<organism evidence="2 3">
    <name type="scientific">Polarella glacialis</name>
    <name type="common">Dinoflagellate</name>
    <dbReference type="NCBI Taxonomy" id="89957"/>
    <lineage>
        <taxon>Eukaryota</taxon>
        <taxon>Sar</taxon>
        <taxon>Alveolata</taxon>
        <taxon>Dinophyceae</taxon>
        <taxon>Suessiales</taxon>
        <taxon>Suessiaceae</taxon>
        <taxon>Polarella</taxon>
    </lineage>
</organism>
<feature type="compositionally biased region" description="Polar residues" evidence="1">
    <location>
        <begin position="253"/>
        <end position="265"/>
    </location>
</feature>
<feature type="compositionally biased region" description="Low complexity" evidence="1">
    <location>
        <begin position="42"/>
        <end position="55"/>
    </location>
</feature>
<dbReference type="EMBL" id="CAJNNW010013696">
    <property type="protein sequence ID" value="CAE8655667.1"/>
    <property type="molecule type" value="Genomic_DNA"/>
</dbReference>
<dbReference type="AlphaFoldDB" id="A0A813ISJ3"/>
<feature type="compositionally biased region" description="Polar residues" evidence="1">
    <location>
        <begin position="75"/>
        <end position="85"/>
    </location>
</feature>
<proteinExistence type="predicted"/>
<feature type="compositionally biased region" description="Basic and acidic residues" evidence="1">
    <location>
        <begin position="200"/>
        <end position="211"/>
    </location>
</feature>
<feature type="compositionally biased region" description="Low complexity" evidence="1">
    <location>
        <begin position="135"/>
        <end position="157"/>
    </location>
</feature>
<sequence>MPSESSVKKPSAAAGSGAGSPRQSSAASAAAVGSALPKRKTASAASSSETPAVAAGLRRRESSEGSAPQDRGTPSRESTSPQGLQAQLAEAPSSASPLRSFRTSGSGQSPEKANGSKPNSPEKASSSKPNSPEKAAASSGEQQVSAASSGSAGLAFSPPDRASLGADAPGAEFQESRRERLGSSPLGSSLSPLASGLGLGERRVPSPRDRISSIFTDRSCSSPHQLAFYTSGASSSESAGPLLEHSPAARSNKAPSDSPPSEFSP</sequence>
<evidence type="ECO:0000313" key="3">
    <source>
        <dbReference type="Proteomes" id="UP000626109"/>
    </source>
</evidence>
<feature type="compositionally biased region" description="Low complexity" evidence="1">
    <location>
        <begin position="8"/>
        <end position="35"/>
    </location>
</feature>
<evidence type="ECO:0000256" key="1">
    <source>
        <dbReference type="SAM" id="MobiDB-lite"/>
    </source>
</evidence>
<feature type="region of interest" description="Disordered" evidence="1">
    <location>
        <begin position="1"/>
        <end position="217"/>
    </location>
</feature>
<reference evidence="2" key="1">
    <citation type="submission" date="2021-02" db="EMBL/GenBank/DDBJ databases">
        <authorList>
            <person name="Dougan E. K."/>
            <person name="Rhodes N."/>
            <person name="Thang M."/>
            <person name="Chan C."/>
        </authorList>
    </citation>
    <scope>NUCLEOTIDE SEQUENCE</scope>
</reference>
<evidence type="ECO:0000313" key="2">
    <source>
        <dbReference type="EMBL" id="CAE8655667.1"/>
    </source>
</evidence>
<feature type="compositionally biased region" description="Low complexity" evidence="1">
    <location>
        <begin position="182"/>
        <end position="196"/>
    </location>
</feature>